<dbReference type="SUPFAM" id="SSF48726">
    <property type="entry name" value="Immunoglobulin"/>
    <property type="match status" value="1"/>
</dbReference>
<evidence type="ECO:0000313" key="14">
    <source>
        <dbReference type="EMBL" id="KAK6309541.1"/>
    </source>
</evidence>
<keyword evidence="8" id="KW-0675">Receptor</keyword>
<dbReference type="GO" id="GO:0042130">
    <property type="term" value="P:negative regulation of T cell proliferation"/>
    <property type="evidence" value="ECO:0007669"/>
    <property type="project" value="TreeGrafter"/>
</dbReference>
<dbReference type="SUPFAM" id="SSF101967">
    <property type="entry name" value="Adhesin YadA, collagen-binding domain"/>
    <property type="match status" value="1"/>
</dbReference>
<protein>
    <recommendedName>
        <fullName evidence="13">Ig-like domain-containing protein</fullName>
    </recommendedName>
</protein>
<keyword evidence="6 12" id="KW-0472">Membrane</keyword>
<comment type="subcellular location">
    <subcellularLocation>
        <location evidence="1">Cell membrane</location>
        <topology evidence="1">Single-pass type I membrane protein</topology>
    </subcellularLocation>
</comment>
<dbReference type="InterPro" id="IPR007110">
    <property type="entry name" value="Ig-like_dom"/>
</dbReference>
<evidence type="ECO:0000256" key="5">
    <source>
        <dbReference type="ARBA" id="ARBA00022989"/>
    </source>
</evidence>
<dbReference type="GO" id="GO:0007166">
    <property type="term" value="P:cell surface receptor signaling pathway"/>
    <property type="evidence" value="ECO:0007669"/>
    <property type="project" value="TreeGrafter"/>
</dbReference>
<dbReference type="InterPro" id="IPR013783">
    <property type="entry name" value="Ig-like_fold"/>
</dbReference>
<feature type="compositionally biased region" description="Low complexity" evidence="11">
    <location>
        <begin position="281"/>
        <end position="298"/>
    </location>
</feature>
<dbReference type="PROSITE" id="PS50835">
    <property type="entry name" value="IG_LIKE"/>
    <property type="match status" value="1"/>
</dbReference>
<dbReference type="Proteomes" id="UP001356427">
    <property type="component" value="Unassembled WGS sequence"/>
</dbReference>
<feature type="domain" description="Ig-like" evidence="13">
    <location>
        <begin position="59"/>
        <end position="139"/>
    </location>
</feature>
<keyword evidence="2" id="KW-1003">Cell membrane</keyword>
<dbReference type="EMBL" id="JAGTTL010000017">
    <property type="protein sequence ID" value="KAK6309541.1"/>
    <property type="molecule type" value="Genomic_DNA"/>
</dbReference>
<gene>
    <name evidence="14" type="ORF">J4Q44_G00194220</name>
</gene>
<feature type="region of interest" description="Disordered" evidence="11">
    <location>
        <begin position="264"/>
        <end position="315"/>
    </location>
</feature>
<evidence type="ECO:0000313" key="15">
    <source>
        <dbReference type="Proteomes" id="UP001356427"/>
    </source>
</evidence>
<keyword evidence="5 12" id="KW-1133">Transmembrane helix</keyword>
<dbReference type="GO" id="GO:0071222">
    <property type="term" value="P:cellular response to lipopolysaccharide"/>
    <property type="evidence" value="ECO:0007669"/>
    <property type="project" value="TreeGrafter"/>
</dbReference>
<comment type="caution">
    <text evidence="14">The sequence shown here is derived from an EMBL/GenBank/DDBJ whole genome shotgun (WGS) entry which is preliminary data.</text>
</comment>
<evidence type="ECO:0000256" key="4">
    <source>
        <dbReference type="ARBA" id="ARBA00022729"/>
    </source>
</evidence>
<dbReference type="Gene3D" id="2.150.10.10">
    <property type="entry name" value="Serralysin-like metalloprotease, C-terminal"/>
    <property type="match status" value="1"/>
</dbReference>
<reference evidence="14 15" key="1">
    <citation type="submission" date="2021-04" db="EMBL/GenBank/DDBJ databases">
        <authorList>
            <person name="De Guttry C."/>
            <person name="Zahm M."/>
            <person name="Klopp C."/>
            <person name="Cabau C."/>
            <person name="Louis A."/>
            <person name="Berthelot C."/>
            <person name="Parey E."/>
            <person name="Roest Crollius H."/>
            <person name="Montfort J."/>
            <person name="Robinson-Rechavi M."/>
            <person name="Bucao C."/>
            <person name="Bouchez O."/>
            <person name="Gislard M."/>
            <person name="Lluch J."/>
            <person name="Milhes M."/>
            <person name="Lampietro C."/>
            <person name="Lopez Roques C."/>
            <person name="Donnadieu C."/>
            <person name="Braasch I."/>
            <person name="Desvignes T."/>
            <person name="Postlethwait J."/>
            <person name="Bobe J."/>
            <person name="Wedekind C."/>
            <person name="Guiguen Y."/>
        </authorList>
    </citation>
    <scope>NUCLEOTIDE SEQUENCE [LARGE SCALE GENOMIC DNA]</scope>
    <source>
        <strain evidence="14">Cs_M1</strain>
        <tissue evidence="14">Blood</tissue>
    </source>
</reference>
<dbReference type="AlphaFoldDB" id="A0AAN8LWV2"/>
<dbReference type="Pfam" id="PF08205">
    <property type="entry name" value="C2-set_2"/>
    <property type="match status" value="1"/>
</dbReference>
<dbReference type="GO" id="GO:0031295">
    <property type="term" value="P:T cell costimulation"/>
    <property type="evidence" value="ECO:0007669"/>
    <property type="project" value="TreeGrafter"/>
</dbReference>
<keyword evidence="4" id="KW-0732">Signal</keyword>
<evidence type="ECO:0000256" key="8">
    <source>
        <dbReference type="ARBA" id="ARBA00023170"/>
    </source>
</evidence>
<keyword evidence="3 12" id="KW-0812">Transmembrane</keyword>
<sequence>MSSGNISIKLSQVTLQDNQNTYLAFATLFGENGISGSETRCNATLLVAARFLTPSVTVNETNMNVTCSTQGGYPKPTVTWTIHDVLWAQKRTLDPHEVQTNFTLDPESGLYTVWSQVNSTENQTVTCHIFNPVLKETVSNTAVVGLSQSIHTDPTGDVQEGLSAGLIGVIISILITFIFGVIYFVFKYCHGARGGATGASRVATGASGVATGASGVATGASRVATGASGVATGASRVATGASRVATGASRVATGGDEELSILMGSTTSQPQDNGSVDQVDGATVTNANGAAANRAEGVTEPVDDTAGGSWSTPGE</sequence>
<accession>A0AAN8LWV2</accession>
<name>A0AAN8LWV2_9TELE</name>
<evidence type="ECO:0000256" key="11">
    <source>
        <dbReference type="SAM" id="MobiDB-lite"/>
    </source>
</evidence>
<evidence type="ECO:0000259" key="13">
    <source>
        <dbReference type="PROSITE" id="PS50835"/>
    </source>
</evidence>
<evidence type="ECO:0000256" key="1">
    <source>
        <dbReference type="ARBA" id="ARBA00004251"/>
    </source>
</evidence>
<evidence type="ECO:0000256" key="9">
    <source>
        <dbReference type="ARBA" id="ARBA00023180"/>
    </source>
</evidence>
<dbReference type="GO" id="GO:0009897">
    <property type="term" value="C:external side of plasma membrane"/>
    <property type="evidence" value="ECO:0007669"/>
    <property type="project" value="TreeGrafter"/>
</dbReference>
<dbReference type="Gene3D" id="2.60.40.10">
    <property type="entry name" value="Immunoglobulins"/>
    <property type="match status" value="1"/>
</dbReference>
<proteinExistence type="predicted"/>
<dbReference type="GO" id="GO:0042102">
    <property type="term" value="P:positive regulation of T cell proliferation"/>
    <property type="evidence" value="ECO:0007669"/>
    <property type="project" value="TreeGrafter"/>
</dbReference>
<feature type="compositionally biased region" description="Polar residues" evidence="11">
    <location>
        <begin position="264"/>
        <end position="276"/>
    </location>
</feature>
<keyword evidence="9" id="KW-0325">Glycoprotein</keyword>
<dbReference type="InterPro" id="IPR051713">
    <property type="entry name" value="T-cell_Activation_Regulation"/>
</dbReference>
<evidence type="ECO:0000256" key="10">
    <source>
        <dbReference type="ARBA" id="ARBA00023319"/>
    </source>
</evidence>
<organism evidence="14 15">
    <name type="scientific">Coregonus suidteri</name>
    <dbReference type="NCBI Taxonomy" id="861788"/>
    <lineage>
        <taxon>Eukaryota</taxon>
        <taxon>Metazoa</taxon>
        <taxon>Chordata</taxon>
        <taxon>Craniata</taxon>
        <taxon>Vertebrata</taxon>
        <taxon>Euteleostomi</taxon>
        <taxon>Actinopterygii</taxon>
        <taxon>Neopterygii</taxon>
        <taxon>Teleostei</taxon>
        <taxon>Protacanthopterygii</taxon>
        <taxon>Salmoniformes</taxon>
        <taxon>Salmonidae</taxon>
        <taxon>Coregoninae</taxon>
        <taxon>Coregonus</taxon>
    </lineage>
</organism>
<evidence type="ECO:0000256" key="7">
    <source>
        <dbReference type="ARBA" id="ARBA00023157"/>
    </source>
</evidence>
<evidence type="ECO:0000256" key="3">
    <source>
        <dbReference type="ARBA" id="ARBA00022692"/>
    </source>
</evidence>
<dbReference type="InterPro" id="IPR036179">
    <property type="entry name" value="Ig-like_dom_sf"/>
</dbReference>
<dbReference type="InterPro" id="IPR013162">
    <property type="entry name" value="CD80_C2-set"/>
</dbReference>
<evidence type="ECO:0000256" key="12">
    <source>
        <dbReference type="SAM" id="Phobius"/>
    </source>
</evidence>
<evidence type="ECO:0000256" key="6">
    <source>
        <dbReference type="ARBA" id="ARBA00023136"/>
    </source>
</evidence>
<dbReference type="InterPro" id="IPR011049">
    <property type="entry name" value="Serralysin-like_metalloprot_C"/>
</dbReference>
<feature type="transmembrane region" description="Helical" evidence="12">
    <location>
        <begin position="162"/>
        <end position="186"/>
    </location>
</feature>
<dbReference type="PANTHER" id="PTHR25466:SF9">
    <property type="entry name" value="FIBRONECTIN TYPE-III DOMAIN-CONTAINING PROTEIN"/>
    <property type="match status" value="1"/>
</dbReference>
<evidence type="ECO:0000256" key="2">
    <source>
        <dbReference type="ARBA" id="ARBA00022475"/>
    </source>
</evidence>
<dbReference type="GO" id="GO:0006955">
    <property type="term" value="P:immune response"/>
    <property type="evidence" value="ECO:0007669"/>
    <property type="project" value="TreeGrafter"/>
</dbReference>
<keyword evidence="7" id="KW-1015">Disulfide bond</keyword>
<keyword evidence="15" id="KW-1185">Reference proteome</keyword>
<keyword evidence="10" id="KW-0393">Immunoglobulin domain</keyword>
<dbReference type="PANTHER" id="PTHR25466">
    <property type="entry name" value="T-LYMPHOCYTE ACTIVATION ANTIGEN"/>
    <property type="match status" value="1"/>
</dbReference>